<accession>A0A2I1GRA0</accession>
<proteinExistence type="predicted"/>
<dbReference type="SUPFAM" id="SSF48264">
    <property type="entry name" value="Cytochrome P450"/>
    <property type="match status" value="1"/>
</dbReference>
<dbReference type="InterPro" id="IPR036396">
    <property type="entry name" value="Cyt_P450_sf"/>
</dbReference>
<evidence type="ECO:0000313" key="2">
    <source>
        <dbReference type="Proteomes" id="UP000234323"/>
    </source>
</evidence>
<gene>
    <name evidence="1" type="ORF">RhiirA4_422744</name>
</gene>
<dbReference type="GO" id="GO:0005506">
    <property type="term" value="F:iron ion binding"/>
    <property type="evidence" value="ECO:0007669"/>
    <property type="project" value="InterPro"/>
</dbReference>
<dbReference type="Proteomes" id="UP000234323">
    <property type="component" value="Unassembled WGS sequence"/>
</dbReference>
<dbReference type="GO" id="GO:0004497">
    <property type="term" value="F:monooxygenase activity"/>
    <property type="evidence" value="ECO:0007669"/>
    <property type="project" value="InterPro"/>
</dbReference>
<dbReference type="GO" id="GO:0016705">
    <property type="term" value="F:oxidoreductase activity, acting on paired donors, with incorporation or reduction of molecular oxygen"/>
    <property type="evidence" value="ECO:0007669"/>
    <property type="project" value="InterPro"/>
</dbReference>
<sequence>MKRLKRNRRPRVASWTLMQYKARADKFNLYPKALLEESFPKSLVTKYYVTRELGNALFSFLEYFPRIETIKKIEKLNKLYDDIVESKRKSMETGELKKKLNNNTADLLDHIVTIRKINEMGKKKFAMRYYMFLAMIYTKHGTTKEIKIYEHGMNENLRLYLPVSHLPRRVTSQDIKFHDHIIPAKIFSIKKKKNAYYVN</sequence>
<keyword evidence="2" id="KW-1185">Reference proteome</keyword>
<dbReference type="AlphaFoldDB" id="A0A2I1GRA0"/>
<comment type="caution">
    <text evidence="1">The sequence shown here is derived from an EMBL/GenBank/DDBJ whole genome shotgun (WGS) entry which is preliminary data.</text>
</comment>
<dbReference type="GO" id="GO:0020037">
    <property type="term" value="F:heme binding"/>
    <property type="evidence" value="ECO:0007669"/>
    <property type="project" value="InterPro"/>
</dbReference>
<name>A0A2I1GRA0_9GLOM</name>
<dbReference type="EMBL" id="LLXI01000711">
    <property type="protein sequence ID" value="PKY49170.1"/>
    <property type="molecule type" value="Genomic_DNA"/>
</dbReference>
<organism evidence="1 2">
    <name type="scientific">Rhizophagus irregularis</name>
    <dbReference type="NCBI Taxonomy" id="588596"/>
    <lineage>
        <taxon>Eukaryota</taxon>
        <taxon>Fungi</taxon>
        <taxon>Fungi incertae sedis</taxon>
        <taxon>Mucoromycota</taxon>
        <taxon>Glomeromycotina</taxon>
        <taxon>Glomeromycetes</taxon>
        <taxon>Glomerales</taxon>
        <taxon>Glomeraceae</taxon>
        <taxon>Rhizophagus</taxon>
    </lineage>
</organism>
<reference evidence="1 2" key="1">
    <citation type="submission" date="2015-10" db="EMBL/GenBank/DDBJ databases">
        <title>Genome analyses suggest a sexual origin of heterokaryosis in a supposedly ancient asexual fungus.</title>
        <authorList>
            <person name="Ropars J."/>
            <person name="Sedzielewska K."/>
            <person name="Noel J."/>
            <person name="Charron P."/>
            <person name="Farinelli L."/>
            <person name="Marton T."/>
            <person name="Kruger M."/>
            <person name="Pelin A."/>
            <person name="Brachmann A."/>
            <person name="Corradi N."/>
        </authorList>
    </citation>
    <scope>NUCLEOTIDE SEQUENCE [LARGE SCALE GENOMIC DNA]</scope>
    <source>
        <strain evidence="1 2">A4</strain>
    </source>
</reference>
<evidence type="ECO:0000313" key="1">
    <source>
        <dbReference type="EMBL" id="PKY49170.1"/>
    </source>
</evidence>
<protein>
    <submittedName>
        <fullName evidence="1">Uncharacterized protein</fullName>
    </submittedName>
</protein>